<gene>
    <name evidence="1" type="ORF">ATL39_1182</name>
</gene>
<keyword evidence="2" id="KW-1185">Reference proteome</keyword>
<dbReference type="Proteomes" id="UP000285120">
    <property type="component" value="Unassembled WGS sequence"/>
</dbReference>
<name>A0A419V671_9BACL</name>
<dbReference type="AlphaFoldDB" id="A0A419V671"/>
<organism evidence="1 2">
    <name type="scientific">Sinobaca qinghaiensis</name>
    <dbReference type="NCBI Taxonomy" id="342944"/>
    <lineage>
        <taxon>Bacteria</taxon>
        <taxon>Bacillati</taxon>
        <taxon>Bacillota</taxon>
        <taxon>Bacilli</taxon>
        <taxon>Bacillales</taxon>
        <taxon>Sporolactobacillaceae</taxon>
        <taxon>Sinobaca</taxon>
    </lineage>
</organism>
<protein>
    <submittedName>
        <fullName evidence="1">YugN-like protein</fullName>
    </submittedName>
</protein>
<dbReference type="InterPro" id="IPR036491">
    <property type="entry name" value="YugN-like_sf"/>
</dbReference>
<dbReference type="RefSeq" id="WP_120192358.1">
    <property type="nucleotide sequence ID" value="NZ_RAPK01000007.1"/>
</dbReference>
<evidence type="ECO:0000313" key="2">
    <source>
        <dbReference type="Proteomes" id="UP000285120"/>
    </source>
</evidence>
<accession>A0A419V671</accession>
<proteinExistence type="predicted"/>
<sequence length="118" mass="14072">MQITDYEFEGTQITFGRLHRIIKDAGFIHAGQWDYERVTFDYKFFDRTDDATYYLRIPAYAVEGDIPAEDTVVQILTPYFGRHYYPHGIEYDEEFPEKIIQKCRDKTKAVWDVLKTKT</sequence>
<dbReference type="Gene3D" id="3.30.310.100">
    <property type="entry name" value="YugN-like"/>
    <property type="match status" value="1"/>
</dbReference>
<dbReference type="SUPFAM" id="SSF160755">
    <property type="entry name" value="YugN-like"/>
    <property type="match status" value="1"/>
</dbReference>
<dbReference type="InterPro" id="IPR014967">
    <property type="entry name" value="Uncharacterised_YugN-like"/>
</dbReference>
<dbReference type="EMBL" id="RAPK01000007">
    <property type="protein sequence ID" value="RKD75483.1"/>
    <property type="molecule type" value="Genomic_DNA"/>
</dbReference>
<comment type="caution">
    <text evidence="1">The sequence shown here is derived from an EMBL/GenBank/DDBJ whole genome shotgun (WGS) entry which is preliminary data.</text>
</comment>
<reference evidence="1 2" key="1">
    <citation type="submission" date="2018-09" db="EMBL/GenBank/DDBJ databases">
        <title>Genomic Encyclopedia of Archaeal and Bacterial Type Strains, Phase II (KMG-II): from individual species to whole genera.</title>
        <authorList>
            <person name="Goeker M."/>
        </authorList>
    </citation>
    <scope>NUCLEOTIDE SEQUENCE [LARGE SCALE GENOMIC DNA]</scope>
    <source>
        <strain evidence="1 2">DSM 17008</strain>
    </source>
</reference>
<dbReference type="Pfam" id="PF08868">
    <property type="entry name" value="YugN"/>
    <property type="match status" value="1"/>
</dbReference>
<evidence type="ECO:0000313" key="1">
    <source>
        <dbReference type="EMBL" id="RKD75483.1"/>
    </source>
</evidence>
<dbReference type="OrthoDB" id="2679642at2"/>